<dbReference type="InterPro" id="IPR003770">
    <property type="entry name" value="MLTG-like"/>
</dbReference>
<dbReference type="NCBIfam" id="TIGR00247">
    <property type="entry name" value="endolytic transglycosylase MltG"/>
    <property type="match status" value="1"/>
</dbReference>
<dbReference type="STRING" id="908615.SAMN05421540_102408"/>
<evidence type="ECO:0000256" key="2">
    <source>
        <dbReference type="ARBA" id="ARBA00022692"/>
    </source>
</evidence>
<evidence type="ECO:0000313" key="9">
    <source>
        <dbReference type="Proteomes" id="UP000198820"/>
    </source>
</evidence>
<name>A0A1H3XPN6_9FLAO</name>
<feature type="transmembrane region" description="Helical" evidence="7">
    <location>
        <begin position="7"/>
        <end position="29"/>
    </location>
</feature>
<accession>A0A1H3XPN6</accession>
<dbReference type="EMBL" id="FNQF01000002">
    <property type="protein sequence ID" value="SEA00488.1"/>
    <property type="molecule type" value="Genomic_DNA"/>
</dbReference>
<comment type="catalytic activity">
    <reaction evidence="7">
        <text>a peptidoglycan chain = a peptidoglycan chain with N-acetyl-1,6-anhydromuramyl-[peptide] at the reducing end + a peptidoglycan chain with N-acetylglucosamine at the non-reducing end.</text>
        <dbReference type="EC" id="4.2.2.29"/>
    </reaction>
</comment>
<evidence type="ECO:0000313" key="8">
    <source>
        <dbReference type="EMBL" id="SEA00488.1"/>
    </source>
</evidence>
<proteinExistence type="inferred from homology"/>
<organism evidence="8 9">
    <name type="scientific">Psychroflexus halocasei</name>
    <dbReference type="NCBI Taxonomy" id="908615"/>
    <lineage>
        <taxon>Bacteria</taxon>
        <taxon>Pseudomonadati</taxon>
        <taxon>Bacteroidota</taxon>
        <taxon>Flavobacteriia</taxon>
        <taxon>Flavobacteriales</taxon>
        <taxon>Flavobacteriaceae</taxon>
        <taxon>Psychroflexus</taxon>
    </lineage>
</organism>
<evidence type="ECO:0000256" key="4">
    <source>
        <dbReference type="ARBA" id="ARBA00023136"/>
    </source>
</evidence>
<gene>
    <name evidence="7" type="primary">mltG</name>
    <name evidence="8" type="ORF">SAMN05421540_102408</name>
</gene>
<dbReference type="Gene3D" id="3.30.1490.480">
    <property type="entry name" value="Endolytic murein transglycosylase"/>
    <property type="match status" value="1"/>
</dbReference>
<dbReference type="GO" id="GO:0009252">
    <property type="term" value="P:peptidoglycan biosynthetic process"/>
    <property type="evidence" value="ECO:0007669"/>
    <property type="project" value="UniProtKB-UniRule"/>
</dbReference>
<evidence type="ECO:0000256" key="7">
    <source>
        <dbReference type="HAMAP-Rule" id="MF_02065"/>
    </source>
</evidence>
<protein>
    <recommendedName>
        <fullName evidence="7">Endolytic murein transglycosylase</fullName>
        <ecNumber evidence="7">4.2.2.29</ecNumber>
    </recommendedName>
    <alternativeName>
        <fullName evidence="7">Peptidoglycan lytic transglycosylase</fullName>
    </alternativeName>
    <alternativeName>
        <fullName evidence="7">Peptidoglycan polymerization terminase</fullName>
    </alternativeName>
</protein>
<comment type="similarity">
    <text evidence="7">Belongs to the transglycosylase MltG family.</text>
</comment>
<dbReference type="Pfam" id="PF02618">
    <property type="entry name" value="YceG"/>
    <property type="match status" value="1"/>
</dbReference>
<keyword evidence="6 7" id="KW-0961">Cell wall biogenesis/degradation</keyword>
<dbReference type="GO" id="GO:0005886">
    <property type="term" value="C:plasma membrane"/>
    <property type="evidence" value="ECO:0007669"/>
    <property type="project" value="UniProtKB-SubCell"/>
</dbReference>
<keyword evidence="4 7" id="KW-0472">Membrane</keyword>
<dbReference type="AlphaFoldDB" id="A0A1H3XPN6"/>
<dbReference type="HAMAP" id="MF_02065">
    <property type="entry name" value="MltG"/>
    <property type="match status" value="1"/>
</dbReference>
<keyword evidence="5 7" id="KW-0456">Lyase</keyword>
<keyword evidence="3 7" id="KW-1133">Transmembrane helix</keyword>
<dbReference type="PANTHER" id="PTHR30518">
    <property type="entry name" value="ENDOLYTIC MUREIN TRANSGLYCOSYLASE"/>
    <property type="match status" value="1"/>
</dbReference>
<keyword evidence="1 7" id="KW-1003">Cell membrane</keyword>
<comment type="function">
    <text evidence="7">Functions as a peptidoglycan terminase that cleaves nascent peptidoglycan strands endolytically to terminate their elongation.</text>
</comment>
<sequence>MYIRKILLAIALIGLVVLGYFSFTIYQLIFSPNTSFDTEEHSVYISKKSDFSAVVDSLSPYLKDADAFVQVAEKKAYHQNVKSGHFILKKGMNNNEVINTLRSTNVPVDINFNNQNSLKELSERLSEQLDPTQEEIYAVLTDSLFLAKREMTEQQSLSLYIPNTYEFYWDSSPELVRKRLVNQYESFWTASREKKRKALNLSRIDVSSLAAIVQKETAKVDERSRVSGVYINRLKRGMKLQADPTLIYALKKQLNRPDTIIKRVLNKDKLIVSPFNTYLNMGVPPAPIAMPDISSIDAVLNYEKHDYLYFVADVENFGYHKFAKTLRQHNIYANKYRRWVNENKIYR</sequence>
<evidence type="ECO:0000256" key="1">
    <source>
        <dbReference type="ARBA" id="ARBA00022475"/>
    </source>
</evidence>
<evidence type="ECO:0000256" key="6">
    <source>
        <dbReference type="ARBA" id="ARBA00023316"/>
    </source>
</evidence>
<feature type="site" description="Important for catalytic activity" evidence="7">
    <location>
        <position position="216"/>
    </location>
</feature>
<keyword evidence="2 7" id="KW-0812">Transmembrane</keyword>
<dbReference type="GO" id="GO:0008932">
    <property type="term" value="F:lytic endotransglycosylase activity"/>
    <property type="evidence" value="ECO:0007669"/>
    <property type="project" value="UniProtKB-UniRule"/>
</dbReference>
<keyword evidence="9" id="KW-1185">Reference proteome</keyword>
<dbReference type="Gene3D" id="3.30.160.60">
    <property type="entry name" value="Classic Zinc Finger"/>
    <property type="match status" value="1"/>
</dbReference>
<comment type="subcellular location">
    <subcellularLocation>
        <location evidence="7">Cell membrane</location>
        <topology evidence="7">Single-pass membrane protein</topology>
    </subcellularLocation>
</comment>
<dbReference type="EC" id="4.2.2.29" evidence="7"/>
<dbReference type="GO" id="GO:0071555">
    <property type="term" value="P:cell wall organization"/>
    <property type="evidence" value="ECO:0007669"/>
    <property type="project" value="UniProtKB-KW"/>
</dbReference>
<reference evidence="8 9" key="1">
    <citation type="submission" date="2016-10" db="EMBL/GenBank/DDBJ databases">
        <authorList>
            <person name="de Groot N.N."/>
        </authorList>
    </citation>
    <scope>NUCLEOTIDE SEQUENCE [LARGE SCALE GENOMIC DNA]</scope>
    <source>
        <strain evidence="8 9">DSM 23581</strain>
    </source>
</reference>
<evidence type="ECO:0000256" key="3">
    <source>
        <dbReference type="ARBA" id="ARBA00022989"/>
    </source>
</evidence>
<dbReference type="Proteomes" id="UP000198820">
    <property type="component" value="Unassembled WGS sequence"/>
</dbReference>
<dbReference type="PANTHER" id="PTHR30518:SF2">
    <property type="entry name" value="ENDOLYTIC MUREIN TRANSGLYCOSYLASE"/>
    <property type="match status" value="1"/>
</dbReference>
<dbReference type="RefSeq" id="WP_093239925.1">
    <property type="nucleotide sequence ID" value="NZ_FNQF01000002.1"/>
</dbReference>
<evidence type="ECO:0000256" key="5">
    <source>
        <dbReference type="ARBA" id="ARBA00023239"/>
    </source>
</evidence>